<dbReference type="Proteomes" id="UP000479710">
    <property type="component" value="Unassembled WGS sequence"/>
</dbReference>
<protein>
    <submittedName>
        <fullName evidence="1">Uncharacterized protein</fullName>
    </submittedName>
</protein>
<keyword evidence="2" id="KW-1185">Reference proteome</keyword>
<feature type="non-terminal residue" evidence="1">
    <location>
        <position position="1"/>
    </location>
</feature>
<proteinExistence type="predicted"/>
<dbReference type="EMBL" id="SPHZ02000002">
    <property type="protein sequence ID" value="KAF0929920.1"/>
    <property type="molecule type" value="Genomic_DNA"/>
</dbReference>
<organism evidence="1 2">
    <name type="scientific">Oryza meyeriana var. granulata</name>
    <dbReference type="NCBI Taxonomy" id="110450"/>
    <lineage>
        <taxon>Eukaryota</taxon>
        <taxon>Viridiplantae</taxon>
        <taxon>Streptophyta</taxon>
        <taxon>Embryophyta</taxon>
        <taxon>Tracheophyta</taxon>
        <taxon>Spermatophyta</taxon>
        <taxon>Magnoliopsida</taxon>
        <taxon>Liliopsida</taxon>
        <taxon>Poales</taxon>
        <taxon>Poaceae</taxon>
        <taxon>BOP clade</taxon>
        <taxon>Oryzoideae</taxon>
        <taxon>Oryzeae</taxon>
        <taxon>Oryzinae</taxon>
        <taxon>Oryza</taxon>
        <taxon>Oryza meyeriana</taxon>
    </lineage>
</organism>
<name>A0A6G1EZ44_9ORYZ</name>
<evidence type="ECO:0000313" key="1">
    <source>
        <dbReference type="EMBL" id="KAF0929920.1"/>
    </source>
</evidence>
<reference evidence="1 2" key="1">
    <citation type="submission" date="2019-11" db="EMBL/GenBank/DDBJ databases">
        <title>Whole genome sequence of Oryza granulata.</title>
        <authorList>
            <person name="Li W."/>
        </authorList>
    </citation>
    <scope>NUCLEOTIDE SEQUENCE [LARGE SCALE GENOMIC DNA]</scope>
    <source>
        <strain evidence="2">cv. Menghai</strain>
        <tissue evidence="1">Leaf</tissue>
    </source>
</reference>
<evidence type="ECO:0000313" key="2">
    <source>
        <dbReference type="Proteomes" id="UP000479710"/>
    </source>
</evidence>
<comment type="caution">
    <text evidence="1">The sequence shown here is derived from an EMBL/GenBank/DDBJ whole genome shotgun (WGS) entry which is preliminary data.</text>
</comment>
<sequence length="55" mass="5914">STPLPSLIQSIASPAAGPGLLHSYCRLFLTLSSGDEDYLKQREGANSFDESDNDE</sequence>
<dbReference type="AlphaFoldDB" id="A0A6G1EZ44"/>
<accession>A0A6G1EZ44</accession>
<gene>
    <name evidence="1" type="ORF">E2562_026729</name>
</gene>